<evidence type="ECO:0000256" key="2">
    <source>
        <dbReference type="ARBA" id="ARBA00023002"/>
    </source>
</evidence>
<dbReference type="InParanoid" id="A0A0C3HKN7"/>
<dbReference type="OrthoDB" id="191139at2759"/>
<dbReference type="AlphaFoldDB" id="A0A0C3HKN7"/>
<keyword evidence="4" id="KW-1185">Reference proteome</keyword>
<dbReference type="Proteomes" id="UP000054321">
    <property type="component" value="Unassembled WGS sequence"/>
</dbReference>
<accession>A0A0C3HKN7</accession>
<protein>
    <recommendedName>
        <fullName evidence="5">Short-chain dehydrogenase</fullName>
    </recommendedName>
</protein>
<dbReference type="STRING" id="913774.A0A0C3HKN7"/>
<dbReference type="PRINTS" id="PR00081">
    <property type="entry name" value="GDHRDH"/>
</dbReference>
<organism evidence="3 4">
    <name type="scientific">Oidiodendron maius (strain Zn)</name>
    <dbReference type="NCBI Taxonomy" id="913774"/>
    <lineage>
        <taxon>Eukaryota</taxon>
        <taxon>Fungi</taxon>
        <taxon>Dikarya</taxon>
        <taxon>Ascomycota</taxon>
        <taxon>Pezizomycotina</taxon>
        <taxon>Leotiomycetes</taxon>
        <taxon>Leotiomycetes incertae sedis</taxon>
        <taxon>Myxotrichaceae</taxon>
        <taxon>Oidiodendron</taxon>
    </lineage>
</organism>
<evidence type="ECO:0008006" key="5">
    <source>
        <dbReference type="Google" id="ProtNLM"/>
    </source>
</evidence>
<dbReference type="InterPro" id="IPR002347">
    <property type="entry name" value="SDR_fam"/>
</dbReference>
<dbReference type="HOGENOM" id="CLU_010194_44_0_1"/>
<dbReference type="PANTHER" id="PTHR24320">
    <property type="entry name" value="RETINOL DEHYDROGENASE"/>
    <property type="match status" value="1"/>
</dbReference>
<evidence type="ECO:0000313" key="4">
    <source>
        <dbReference type="Proteomes" id="UP000054321"/>
    </source>
</evidence>
<dbReference type="EMBL" id="KN832870">
    <property type="protein sequence ID" value="KIN08796.1"/>
    <property type="molecule type" value="Genomic_DNA"/>
</dbReference>
<dbReference type="GO" id="GO:0016491">
    <property type="term" value="F:oxidoreductase activity"/>
    <property type="evidence" value="ECO:0007669"/>
    <property type="project" value="UniProtKB-KW"/>
</dbReference>
<comment type="similarity">
    <text evidence="1">Belongs to the short-chain dehydrogenases/reductases (SDR) family.</text>
</comment>
<evidence type="ECO:0000256" key="1">
    <source>
        <dbReference type="ARBA" id="ARBA00006484"/>
    </source>
</evidence>
<reference evidence="4" key="2">
    <citation type="submission" date="2015-01" db="EMBL/GenBank/DDBJ databases">
        <title>Evolutionary Origins and Diversification of the Mycorrhizal Mutualists.</title>
        <authorList>
            <consortium name="DOE Joint Genome Institute"/>
            <consortium name="Mycorrhizal Genomics Consortium"/>
            <person name="Kohler A."/>
            <person name="Kuo A."/>
            <person name="Nagy L.G."/>
            <person name="Floudas D."/>
            <person name="Copeland A."/>
            <person name="Barry K.W."/>
            <person name="Cichocki N."/>
            <person name="Veneault-Fourrey C."/>
            <person name="LaButti K."/>
            <person name="Lindquist E.A."/>
            <person name="Lipzen A."/>
            <person name="Lundell T."/>
            <person name="Morin E."/>
            <person name="Murat C."/>
            <person name="Riley R."/>
            <person name="Ohm R."/>
            <person name="Sun H."/>
            <person name="Tunlid A."/>
            <person name="Henrissat B."/>
            <person name="Grigoriev I.V."/>
            <person name="Hibbett D.S."/>
            <person name="Martin F."/>
        </authorList>
    </citation>
    <scope>NUCLEOTIDE SEQUENCE [LARGE SCALE GENOMIC DNA]</scope>
    <source>
        <strain evidence="4">Zn</strain>
    </source>
</reference>
<sequence>MSDLFNPYAAEFANPKGPGDSRPTALQIIRDNDLLNKWTGKVALITGATSGLGVETARALYATGADVFITARDVKKGQDVVDAILKSSEGQGKLEIIEMDMNSLDSVKKAAKAFLAQSNKLNILVNNAGVMATPEGTKTADGFEQQFGVNHLAHFTLTALLLPTLIQSSTPSFNSRVVSLTSSGHRYSALHWDDVNLTKDYNPWIGYGQSKAACIWLANYIDRVYGSRGVHAVSVHPGGSFTGLMQNLSQETLAEWQKDTTMMLGMLTPEQGAATSIWASVGKVWEGKGGKYLCNCTVGEPAKDMMSIVDYGYAPHAFDEDGENRLWELSCELAGVKTEE</sequence>
<dbReference type="SUPFAM" id="SSF51735">
    <property type="entry name" value="NAD(P)-binding Rossmann-fold domains"/>
    <property type="match status" value="1"/>
</dbReference>
<gene>
    <name evidence="3" type="ORF">OIDMADRAFT_111735</name>
</gene>
<keyword evidence="2" id="KW-0560">Oxidoreductase</keyword>
<name>A0A0C3HKN7_OIDMZ</name>
<proteinExistence type="inferred from homology"/>
<dbReference type="Gene3D" id="3.40.50.720">
    <property type="entry name" value="NAD(P)-binding Rossmann-like Domain"/>
    <property type="match status" value="1"/>
</dbReference>
<dbReference type="PANTHER" id="PTHR24320:SF272">
    <property type="entry name" value="NAD(P)-BINDING ROSSMANN-FOLD SUPERFAMILY PROTEIN"/>
    <property type="match status" value="1"/>
</dbReference>
<evidence type="ECO:0000313" key="3">
    <source>
        <dbReference type="EMBL" id="KIN08796.1"/>
    </source>
</evidence>
<dbReference type="Pfam" id="PF00106">
    <property type="entry name" value="adh_short"/>
    <property type="match status" value="1"/>
</dbReference>
<dbReference type="InterPro" id="IPR036291">
    <property type="entry name" value="NAD(P)-bd_dom_sf"/>
</dbReference>
<reference evidence="3 4" key="1">
    <citation type="submission" date="2014-04" db="EMBL/GenBank/DDBJ databases">
        <authorList>
            <consortium name="DOE Joint Genome Institute"/>
            <person name="Kuo A."/>
            <person name="Martino E."/>
            <person name="Perotto S."/>
            <person name="Kohler A."/>
            <person name="Nagy L.G."/>
            <person name="Floudas D."/>
            <person name="Copeland A."/>
            <person name="Barry K.W."/>
            <person name="Cichocki N."/>
            <person name="Veneault-Fourrey C."/>
            <person name="LaButti K."/>
            <person name="Lindquist E.A."/>
            <person name="Lipzen A."/>
            <person name="Lundell T."/>
            <person name="Morin E."/>
            <person name="Murat C."/>
            <person name="Sun H."/>
            <person name="Tunlid A."/>
            <person name="Henrissat B."/>
            <person name="Grigoriev I.V."/>
            <person name="Hibbett D.S."/>
            <person name="Martin F."/>
            <person name="Nordberg H.P."/>
            <person name="Cantor M.N."/>
            <person name="Hua S.X."/>
        </authorList>
    </citation>
    <scope>NUCLEOTIDE SEQUENCE [LARGE SCALE GENOMIC DNA]</scope>
    <source>
        <strain evidence="3 4">Zn</strain>
    </source>
</reference>